<evidence type="ECO:0000313" key="2">
    <source>
        <dbReference type="EMBL" id="VUZ42146.1"/>
    </source>
</evidence>
<dbReference type="EMBL" id="CABIJS010000082">
    <property type="protein sequence ID" value="VUZ42146.1"/>
    <property type="molecule type" value="Genomic_DNA"/>
</dbReference>
<proteinExistence type="predicted"/>
<feature type="compositionally biased region" description="Basic residues" evidence="1">
    <location>
        <begin position="100"/>
        <end position="124"/>
    </location>
</feature>
<dbReference type="InterPro" id="IPR021109">
    <property type="entry name" value="Peptidase_aspartic_dom_sf"/>
</dbReference>
<sequence length="266" mass="29900">MKPLAPGESLDTDFWRLLYFKKLPSYIHPTLANALRTESIDSLAKMADSVIETAEPPRIKEILHTSHLTPTRSEPAATWEEYMLKLEAKIDALTLQGKQLRSRPFSRHRRSESRHAPRPRRHGGRGNNFCWYRSISSSLGKRAGKIVVAETVSGHSSNRLFLQDRNSGTSYLIDSEAEISVLSSTSTDRTSSNHPLILAAANGSPIKTYGQKSVTLDLGLRRTFRWIFTIADVCKPIIDADFLCCFGLLLDLRRKKLLDPLTSLHS</sequence>
<dbReference type="AlphaFoldDB" id="A0A564Y4Q7"/>
<dbReference type="SUPFAM" id="SSF50630">
    <property type="entry name" value="Acid proteases"/>
    <property type="match status" value="1"/>
</dbReference>
<evidence type="ECO:0000313" key="3">
    <source>
        <dbReference type="Proteomes" id="UP000321570"/>
    </source>
</evidence>
<feature type="region of interest" description="Disordered" evidence="1">
    <location>
        <begin position="99"/>
        <end position="125"/>
    </location>
</feature>
<dbReference type="FunFam" id="2.40.70.10:FF:000130">
    <property type="entry name" value="Retrovirus-related Pol polyprotein from transposon opus-like Protein"/>
    <property type="match status" value="1"/>
</dbReference>
<gene>
    <name evidence="2" type="ORF">WMSIL1_LOCUS2839</name>
</gene>
<name>A0A564Y4Q7_HYMDI</name>
<dbReference type="Proteomes" id="UP000321570">
    <property type="component" value="Unassembled WGS sequence"/>
</dbReference>
<evidence type="ECO:0000256" key="1">
    <source>
        <dbReference type="SAM" id="MobiDB-lite"/>
    </source>
</evidence>
<keyword evidence="3" id="KW-1185">Reference proteome</keyword>
<organism evidence="2 3">
    <name type="scientific">Hymenolepis diminuta</name>
    <name type="common">Rat tapeworm</name>
    <dbReference type="NCBI Taxonomy" id="6216"/>
    <lineage>
        <taxon>Eukaryota</taxon>
        <taxon>Metazoa</taxon>
        <taxon>Spiralia</taxon>
        <taxon>Lophotrochozoa</taxon>
        <taxon>Platyhelminthes</taxon>
        <taxon>Cestoda</taxon>
        <taxon>Eucestoda</taxon>
        <taxon>Cyclophyllidea</taxon>
        <taxon>Hymenolepididae</taxon>
        <taxon>Hymenolepis</taxon>
    </lineage>
</organism>
<reference evidence="2 3" key="1">
    <citation type="submission" date="2019-07" db="EMBL/GenBank/DDBJ databases">
        <authorList>
            <person name="Jastrzebski P J."/>
            <person name="Paukszto L."/>
            <person name="Jastrzebski P J."/>
        </authorList>
    </citation>
    <scope>NUCLEOTIDE SEQUENCE [LARGE SCALE GENOMIC DNA]</scope>
    <source>
        <strain evidence="2 3">WMS-il1</strain>
    </source>
</reference>
<protein>
    <recommendedName>
        <fullName evidence="4">Peptidase A2 domain-containing protein</fullName>
    </recommendedName>
</protein>
<accession>A0A564Y4Q7</accession>
<evidence type="ECO:0008006" key="4">
    <source>
        <dbReference type="Google" id="ProtNLM"/>
    </source>
</evidence>